<dbReference type="KEGG" id="psco:LY89DRAFT_546953"/>
<dbReference type="AlphaFoldDB" id="A0A194XBS7"/>
<gene>
    <name evidence="1" type="ORF">LY89DRAFT_546953</name>
</gene>
<feature type="non-terminal residue" evidence="1">
    <location>
        <position position="1"/>
    </location>
</feature>
<protein>
    <submittedName>
        <fullName evidence="1">Uncharacterized protein</fullName>
    </submittedName>
</protein>
<name>A0A194XBS7_MOLSC</name>
<dbReference type="InParanoid" id="A0A194XBS7"/>
<dbReference type="OrthoDB" id="10254945at2759"/>
<accession>A0A194XBS7</accession>
<dbReference type="EMBL" id="KQ947414">
    <property type="protein sequence ID" value="KUJ17619.1"/>
    <property type="molecule type" value="Genomic_DNA"/>
</dbReference>
<dbReference type="Proteomes" id="UP000070700">
    <property type="component" value="Unassembled WGS sequence"/>
</dbReference>
<evidence type="ECO:0000313" key="1">
    <source>
        <dbReference type="EMBL" id="KUJ17619.1"/>
    </source>
</evidence>
<keyword evidence="2" id="KW-1185">Reference proteome</keyword>
<feature type="non-terminal residue" evidence="1">
    <location>
        <position position="100"/>
    </location>
</feature>
<evidence type="ECO:0000313" key="2">
    <source>
        <dbReference type="Proteomes" id="UP000070700"/>
    </source>
</evidence>
<dbReference type="RefSeq" id="XP_018071974.1">
    <property type="nucleotide sequence ID" value="XM_018208255.1"/>
</dbReference>
<reference evidence="1 2" key="1">
    <citation type="submission" date="2015-10" db="EMBL/GenBank/DDBJ databases">
        <title>Full genome of DAOMC 229536 Phialocephala scopiformis, a fungal endophyte of spruce producing the potent anti-insectan compound rugulosin.</title>
        <authorList>
            <consortium name="DOE Joint Genome Institute"/>
            <person name="Walker A.K."/>
            <person name="Frasz S.L."/>
            <person name="Seifert K.A."/>
            <person name="Miller J.D."/>
            <person name="Mondo S.J."/>
            <person name="Labutti K."/>
            <person name="Lipzen A."/>
            <person name="Dockter R."/>
            <person name="Kennedy M."/>
            <person name="Grigoriev I.V."/>
            <person name="Spatafora J.W."/>
        </authorList>
    </citation>
    <scope>NUCLEOTIDE SEQUENCE [LARGE SCALE GENOMIC DNA]</scope>
    <source>
        <strain evidence="1 2">CBS 120377</strain>
    </source>
</reference>
<organism evidence="1 2">
    <name type="scientific">Mollisia scopiformis</name>
    <name type="common">Conifer needle endophyte fungus</name>
    <name type="synonym">Phialocephala scopiformis</name>
    <dbReference type="NCBI Taxonomy" id="149040"/>
    <lineage>
        <taxon>Eukaryota</taxon>
        <taxon>Fungi</taxon>
        <taxon>Dikarya</taxon>
        <taxon>Ascomycota</taxon>
        <taxon>Pezizomycotina</taxon>
        <taxon>Leotiomycetes</taxon>
        <taxon>Helotiales</taxon>
        <taxon>Mollisiaceae</taxon>
        <taxon>Mollisia</taxon>
    </lineage>
</organism>
<dbReference type="STRING" id="149040.A0A194XBS7"/>
<dbReference type="GeneID" id="28817981"/>
<proteinExistence type="predicted"/>
<sequence>EKHQRSNLYGFTTRELTELDCMPTREVKPADVQSYIIPLLQRQTWETVPVQPDFQRTRLYPLKNGNGNWVASNDVVWQVMEPCVRLASQTLMSAHLLPWV</sequence>